<accession>A0A9W4SY41</accession>
<feature type="region of interest" description="Disordered" evidence="1">
    <location>
        <begin position="1"/>
        <end position="26"/>
    </location>
</feature>
<name>A0A9W4SY41_9GLOM</name>
<feature type="compositionally biased region" description="Polar residues" evidence="1">
    <location>
        <begin position="1"/>
        <end position="11"/>
    </location>
</feature>
<dbReference type="OrthoDB" id="10447668at2759"/>
<evidence type="ECO:0000313" key="2">
    <source>
        <dbReference type="EMBL" id="CAI2183326.1"/>
    </source>
</evidence>
<comment type="caution">
    <text evidence="2">The sequence shown here is derived from an EMBL/GenBank/DDBJ whole genome shotgun (WGS) entry which is preliminary data.</text>
</comment>
<evidence type="ECO:0000313" key="3">
    <source>
        <dbReference type="Proteomes" id="UP001153678"/>
    </source>
</evidence>
<reference evidence="2" key="1">
    <citation type="submission" date="2022-08" db="EMBL/GenBank/DDBJ databases">
        <authorList>
            <person name="Kallberg Y."/>
            <person name="Tangrot J."/>
            <person name="Rosling A."/>
        </authorList>
    </citation>
    <scope>NUCLEOTIDE SEQUENCE</scope>
    <source>
        <strain evidence="2">Wild A</strain>
    </source>
</reference>
<protein>
    <submittedName>
        <fullName evidence="2">18667_t:CDS:1</fullName>
    </submittedName>
</protein>
<gene>
    <name evidence="2" type="ORF">FWILDA_LOCUS11023</name>
</gene>
<dbReference type="AlphaFoldDB" id="A0A9W4SY41"/>
<dbReference type="Proteomes" id="UP001153678">
    <property type="component" value="Unassembled WGS sequence"/>
</dbReference>
<dbReference type="EMBL" id="CAMKVN010002995">
    <property type="protein sequence ID" value="CAI2183326.1"/>
    <property type="molecule type" value="Genomic_DNA"/>
</dbReference>
<organism evidence="2 3">
    <name type="scientific">Funneliformis geosporum</name>
    <dbReference type="NCBI Taxonomy" id="1117311"/>
    <lineage>
        <taxon>Eukaryota</taxon>
        <taxon>Fungi</taxon>
        <taxon>Fungi incertae sedis</taxon>
        <taxon>Mucoromycota</taxon>
        <taxon>Glomeromycotina</taxon>
        <taxon>Glomeromycetes</taxon>
        <taxon>Glomerales</taxon>
        <taxon>Glomeraceae</taxon>
        <taxon>Funneliformis</taxon>
    </lineage>
</organism>
<keyword evidence="3" id="KW-1185">Reference proteome</keyword>
<proteinExistence type="predicted"/>
<sequence>QNINTVVSTQSDSEEEIDNDNISNSETDPIELVNQWNIIVGDWLNLLDNEEFESEEEIGMINHPATNQDAKWSLLQIFSEGLEFPTFYDLLINES</sequence>
<feature type="non-terminal residue" evidence="2">
    <location>
        <position position="1"/>
    </location>
</feature>
<evidence type="ECO:0000256" key="1">
    <source>
        <dbReference type="SAM" id="MobiDB-lite"/>
    </source>
</evidence>